<protein>
    <recommendedName>
        <fullName evidence="3">Pyridine nucleotide-disulfide oxidoreductase domain-containing protein 1</fullName>
    </recommendedName>
</protein>
<dbReference type="EMBL" id="GDHF01033092">
    <property type="protein sequence ID" value="JAI19222.1"/>
    <property type="molecule type" value="Transcribed_RNA"/>
</dbReference>
<evidence type="ECO:0000256" key="5">
    <source>
        <dbReference type="ARBA" id="ARBA00022827"/>
    </source>
</evidence>
<dbReference type="AlphaFoldDB" id="A0A0K8W0H9"/>
<dbReference type="EMBL" id="GDHF01006091">
    <property type="protein sequence ID" value="JAI46223.1"/>
    <property type="molecule type" value="Transcribed_RNA"/>
</dbReference>
<dbReference type="PANTHER" id="PTHR43429">
    <property type="entry name" value="PYRIDINE NUCLEOTIDE-DISULFIDE OXIDOREDUCTASE DOMAIN-CONTAINING"/>
    <property type="match status" value="1"/>
</dbReference>
<dbReference type="Gene3D" id="3.30.390.30">
    <property type="match status" value="1"/>
</dbReference>
<evidence type="ECO:0000313" key="7">
    <source>
        <dbReference type="EMBL" id="JAI19222.1"/>
    </source>
</evidence>
<evidence type="ECO:0000256" key="2">
    <source>
        <dbReference type="ARBA" id="ARBA00008147"/>
    </source>
</evidence>
<evidence type="ECO:0000259" key="6">
    <source>
        <dbReference type="Pfam" id="PF07992"/>
    </source>
</evidence>
<organism evidence="8">
    <name type="scientific">Bactrocera latifrons</name>
    <name type="common">Malaysian fruit fly</name>
    <name type="synonym">Chaetodacus latifrons</name>
    <dbReference type="NCBI Taxonomy" id="174628"/>
    <lineage>
        <taxon>Eukaryota</taxon>
        <taxon>Metazoa</taxon>
        <taxon>Ecdysozoa</taxon>
        <taxon>Arthropoda</taxon>
        <taxon>Hexapoda</taxon>
        <taxon>Insecta</taxon>
        <taxon>Pterygota</taxon>
        <taxon>Neoptera</taxon>
        <taxon>Endopterygota</taxon>
        <taxon>Diptera</taxon>
        <taxon>Brachycera</taxon>
        <taxon>Muscomorpha</taxon>
        <taxon>Tephritoidea</taxon>
        <taxon>Tephritidae</taxon>
        <taxon>Bactrocera</taxon>
        <taxon>Bactrocera</taxon>
    </lineage>
</organism>
<evidence type="ECO:0000313" key="9">
    <source>
        <dbReference type="EMBL" id="JAI46223.1"/>
    </source>
</evidence>
<evidence type="ECO:0000256" key="1">
    <source>
        <dbReference type="ARBA" id="ARBA00001974"/>
    </source>
</evidence>
<dbReference type="InterPro" id="IPR016156">
    <property type="entry name" value="FAD/NAD-linked_Rdtase_dimer_sf"/>
</dbReference>
<feature type="domain" description="FAD/NAD(P)-binding" evidence="6">
    <location>
        <begin position="20"/>
        <end position="207"/>
    </location>
</feature>
<gene>
    <name evidence="8" type="primary">pyroxd1_2</name>
    <name evidence="9" type="synonym">pyroxd1_0</name>
    <name evidence="7" type="synonym">pyroxd1_1</name>
    <name evidence="8" type="ORF">c0_g1_i1</name>
    <name evidence="9" type="ORF">c0_g1_i2</name>
    <name evidence="7" type="ORF">c0_g1_i3</name>
</gene>
<dbReference type="PANTHER" id="PTHR43429:SF2">
    <property type="entry name" value="PYRIDINE NUCLEOTIDE-DISULFIDE OXIDOREDUCTASE DOMAIN-CONTAINING PROTEIN 1"/>
    <property type="match status" value="1"/>
</dbReference>
<feature type="domain" description="FAD/NAD(P)-binding" evidence="6">
    <location>
        <begin position="276"/>
        <end position="376"/>
    </location>
</feature>
<dbReference type="Pfam" id="PF07992">
    <property type="entry name" value="Pyr_redox_2"/>
    <property type="match status" value="2"/>
</dbReference>
<dbReference type="InterPro" id="IPR036188">
    <property type="entry name" value="FAD/NAD-bd_sf"/>
</dbReference>
<comment type="similarity">
    <text evidence="2">Belongs to the class-I pyridine nucleotide-disulfide oxidoreductase family. PYROXD1 subfamily.</text>
</comment>
<proteinExistence type="inferred from homology"/>
<dbReference type="OrthoDB" id="202203at2759"/>
<sequence length="493" mass="55133">MASNSGDDITQFEEHTSTFLVVGGGIAGVTCAETLAIYHPEKNITLITESSVIKTVANLEPVARYVYKFDVKEQSLSDKSSCHVSFSPAIVTIVDRLKTIEALNHFVITENGRRIYYKYLCLCTGATPNLVLDNNPRVIGIRDTDSVLTLQDFLKHAKKVTLLGNGGIASELAYELHGIEVHWVVKDNHIASTFVDPGAAHFLQESIHLKQREGSNADKEKTQSISVVKRLRYKEIQSKELCKENRKIRGAALGPDWHRNFTLTGNALTTTDSPIIHYKTHIKEITDENKKLLITLNNDERIECDFLISAIGVEPHHNYSCSIPLSMGSDGGIAVNDMMETNVLDIYAAGDVCTAMWEHGDHWFQMRLWTQARQMGCMAGRSMGAKLTKEVIYQDFCFELFGHVTQLFGYPVVLLGRYNGQGLGTDYELLIRSTAGKEYIKFVLQNGRLRGAMLIGNTELAETCENLILNKIDLTPYGDDILNPDIDIEDYFD</sequence>
<keyword evidence="5" id="KW-0274">FAD</keyword>
<comment type="cofactor">
    <cofactor evidence="1">
        <name>FAD</name>
        <dbReference type="ChEBI" id="CHEBI:57692"/>
    </cofactor>
</comment>
<reference evidence="8" key="1">
    <citation type="submission" date="2015-06" db="EMBL/GenBank/DDBJ databases">
        <authorList>
            <person name="Hoefler B.C."/>
            <person name="Straight P.D."/>
        </authorList>
    </citation>
    <scope>NUCLEOTIDE SEQUENCE</scope>
</reference>
<dbReference type="InterPro" id="IPR050260">
    <property type="entry name" value="FAD-bd_OxRdtase"/>
</dbReference>
<evidence type="ECO:0000256" key="4">
    <source>
        <dbReference type="ARBA" id="ARBA00022630"/>
    </source>
</evidence>
<dbReference type="SUPFAM" id="SSF51905">
    <property type="entry name" value="FAD/NAD(P)-binding domain"/>
    <property type="match status" value="1"/>
</dbReference>
<dbReference type="PRINTS" id="PR00368">
    <property type="entry name" value="FADPNR"/>
</dbReference>
<evidence type="ECO:0000313" key="8">
    <source>
        <dbReference type="EMBL" id="JAI44584.1"/>
    </source>
</evidence>
<dbReference type="GO" id="GO:0016491">
    <property type="term" value="F:oxidoreductase activity"/>
    <property type="evidence" value="ECO:0007669"/>
    <property type="project" value="InterPro"/>
</dbReference>
<evidence type="ECO:0000256" key="3">
    <source>
        <dbReference type="ARBA" id="ARBA00018240"/>
    </source>
</evidence>
<name>A0A0K8W0H9_BACLA</name>
<dbReference type="Gene3D" id="3.50.50.60">
    <property type="entry name" value="FAD/NAD(P)-binding domain"/>
    <property type="match status" value="3"/>
</dbReference>
<accession>A0A0K8W0H9</accession>
<dbReference type="InterPro" id="IPR023753">
    <property type="entry name" value="FAD/NAD-binding_dom"/>
</dbReference>
<dbReference type="EMBL" id="GDHF01007730">
    <property type="protein sequence ID" value="JAI44584.1"/>
    <property type="molecule type" value="Transcribed_RNA"/>
</dbReference>
<keyword evidence="4" id="KW-0285">Flavoprotein</keyword>